<protein>
    <submittedName>
        <fullName evidence="1">Uncharacterized protein</fullName>
    </submittedName>
</protein>
<dbReference type="RefSeq" id="XP_049179736.1">
    <property type="nucleotide sequence ID" value="XM_049324454.1"/>
</dbReference>
<reference evidence="1" key="1">
    <citation type="journal article" date="2022" name="DNA Res.">
        <title>Genome analysis of five recently described species of the CUG-Ser clade uncovers Candida theae as a new hybrid lineage with pathogenic potential in the Candida parapsilosis species complex.</title>
        <authorList>
            <person name="Mixao V."/>
            <person name="Del Olmo V."/>
            <person name="Hegedusova E."/>
            <person name="Saus E."/>
            <person name="Pryszcz L."/>
            <person name="Cillingova A."/>
            <person name="Nosek J."/>
            <person name="Gabaldon T."/>
        </authorList>
    </citation>
    <scope>NUCLEOTIDE SEQUENCE</scope>
    <source>
        <strain evidence="1">CBS 10844</strain>
    </source>
</reference>
<accession>A0AAI9WX67</accession>
<evidence type="ECO:0000313" key="2">
    <source>
        <dbReference type="Proteomes" id="UP001202479"/>
    </source>
</evidence>
<comment type="caution">
    <text evidence="1">The sequence shown here is derived from an EMBL/GenBank/DDBJ whole genome shotgun (WGS) entry which is preliminary data.</text>
</comment>
<dbReference type="PANTHER" id="PTHR20963">
    <property type="entry name" value="MULTIPLE INOSITOL POLYPHOSPHATE PHOSPHATASE-RELATED"/>
    <property type="match status" value="1"/>
</dbReference>
<dbReference type="Gene3D" id="3.40.50.1240">
    <property type="entry name" value="Phosphoglycerate mutase-like"/>
    <property type="match status" value="1"/>
</dbReference>
<feature type="non-terminal residue" evidence="1">
    <location>
        <position position="1"/>
    </location>
</feature>
<name>A0AAI9WX67_9ASCO</name>
<dbReference type="Proteomes" id="UP001202479">
    <property type="component" value="Unassembled WGS sequence"/>
</dbReference>
<dbReference type="GeneID" id="73380767"/>
<dbReference type="PANTHER" id="PTHR20963:SF18">
    <property type="entry name" value="ACID PHOSPHATASE PHO11-RELATED"/>
    <property type="match status" value="1"/>
</dbReference>
<dbReference type="GO" id="GO:0003993">
    <property type="term" value="F:acid phosphatase activity"/>
    <property type="evidence" value="ECO:0007669"/>
    <property type="project" value="TreeGrafter"/>
</dbReference>
<dbReference type="SUPFAM" id="SSF53254">
    <property type="entry name" value="Phosphoglycerate mutase-like"/>
    <property type="match status" value="1"/>
</dbReference>
<keyword evidence="2" id="KW-1185">Reference proteome</keyword>
<dbReference type="EMBL" id="JAHUZD010000109">
    <property type="protein sequence ID" value="KAI3403991.1"/>
    <property type="molecule type" value="Genomic_DNA"/>
</dbReference>
<evidence type="ECO:0000313" key="1">
    <source>
        <dbReference type="EMBL" id="KAI3403991.1"/>
    </source>
</evidence>
<dbReference type="InterPro" id="IPR029033">
    <property type="entry name" value="His_PPase_superfam"/>
</dbReference>
<sequence length="94" mass="10694">SIVPQGARIYTEKFSCSGESYVRYLVNDAVIPIQTCATGPGFSCKLDEFEEYVDDNIGWEDFNEYCGIEPSVPQSLTFYWDYMNTTYNAPLGDF</sequence>
<gene>
    <name evidence="1" type="ORF">KGF56_003150</name>
</gene>
<dbReference type="AlphaFoldDB" id="A0AAI9WX67"/>
<proteinExistence type="predicted"/>
<dbReference type="GO" id="GO:0009277">
    <property type="term" value="C:fungal-type cell wall"/>
    <property type="evidence" value="ECO:0007669"/>
    <property type="project" value="TreeGrafter"/>
</dbReference>
<organism evidence="1 2">
    <name type="scientific">Candida oxycetoniae</name>
    <dbReference type="NCBI Taxonomy" id="497107"/>
    <lineage>
        <taxon>Eukaryota</taxon>
        <taxon>Fungi</taxon>
        <taxon>Dikarya</taxon>
        <taxon>Ascomycota</taxon>
        <taxon>Saccharomycotina</taxon>
        <taxon>Pichiomycetes</taxon>
        <taxon>Debaryomycetaceae</taxon>
        <taxon>Candida/Lodderomyces clade</taxon>
        <taxon>Candida</taxon>
    </lineage>
</organism>